<dbReference type="EMBL" id="CM056743">
    <property type="protein sequence ID" value="KAJ8669485.1"/>
    <property type="molecule type" value="Genomic_DNA"/>
</dbReference>
<sequence>MMPKHNDLVTHHSPSVVQSNFIPMSDTAGSHKLGFPASEAQRREIFLTSERIRLRQFRHNQTEIERRIRLNKQKRIDAARVCATFSSLDRAVSDDFQQDINIVSSYSTAKRQSDSPAPITKRVCPSLKNNDGCHPLSFEQCWGHDNLGANKNLQLLPVDYLPKVGYSPYQDLEFISLPYFAPSPVKRTGPASQCPSVPMLPVYRPFLPSSCPFPTAEVVSRLPSSSEVVPKSVIASQNFPNPCRLAANVNSIPSQITCTFGSDIVLEYAIENVENVPTFGAGESHSQLDPSVVCPSPFISEPYCIPVVANYLSRFLPMSLPARPNPHDPNQVLIEFLQSKAEETRHNEIYNLAVYKFCDSVCEICRRKFYRSQVCNTKNPGRQYLPAPLSCKSIILLCYRCRTHVLNAKETKCPSRAFWNHMDPGPQPDVIKNLSQAEIRSLSRMIPFVKIIEFDGRFGQFGFKGQVILFAQDI</sequence>
<protein>
    <submittedName>
        <fullName evidence="1">Uncharacterized protein</fullName>
    </submittedName>
</protein>
<evidence type="ECO:0000313" key="1">
    <source>
        <dbReference type="EMBL" id="KAJ8669485.1"/>
    </source>
</evidence>
<organism evidence="1 2">
    <name type="scientific">Eretmocerus hayati</name>
    <dbReference type="NCBI Taxonomy" id="131215"/>
    <lineage>
        <taxon>Eukaryota</taxon>
        <taxon>Metazoa</taxon>
        <taxon>Ecdysozoa</taxon>
        <taxon>Arthropoda</taxon>
        <taxon>Hexapoda</taxon>
        <taxon>Insecta</taxon>
        <taxon>Pterygota</taxon>
        <taxon>Neoptera</taxon>
        <taxon>Endopterygota</taxon>
        <taxon>Hymenoptera</taxon>
        <taxon>Apocrita</taxon>
        <taxon>Proctotrupomorpha</taxon>
        <taxon>Chalcidoidea</taxon>
        <taxon>Aphelinidae</taxon>
        <taxon>Aphelininae</taxon>
        <taxon>Eretmocerus</taxon>
    </lineage>
</organism>
<reference evidence="1" key="1">
    <citation type="submission" date="2023-04" db="EMBL/GenBank/DDBJ databases">
        <title>A chromosome-level genome assembly of the parasitoid wasp Eretmocerus hayati.</title>
        <authorList>
            <person name="Zhong Y."/>
            <person name="Liu S."/>
            <person name="Liu Y."/>
        </authorList>
    </citation>
    <scope>NUCLEOTIDE SEQUENCE</scope>
    <source>
        <strain evidence="1">ZJU_SS_LIU_2023</strain>
    </source>
</reference>
<dbReference type="Proteomes" id="UP001239111">
    <property type="component" value="Chromosome 3"/>
</dbReference>
<evidence type="ECO:0000313" key="2">
    <source>
        <dbReference type="Proteomes" id="UP001239111"/>
    </source>
</evidence>
<name>A0ACC2NE97_9HYME</name>
<gene>
    <name evidence="1" type="ORF">QAD02_000744</name>
</gene>
<proteinExistence type="predicted"/>
<comment type="caution">
    <text evidence="1">The sequence shown here is derived from an EMBL/GenBank/DDBJ whole genome shotgun (WGS) entry which is preliminary data.</text>
</comment>
<keyword evidence="2" id="KW-1185">Reference proteome</keyword>
<accession>A0ACC2NE97</accession>